<dbReference type="EnsemblPlants" id="evm.model.07.1311">
    <property type="protein sequence ID" value="cds.evm.model.07.1311"/>
    <property type="gene ID" value="evm.TU.07.1311"/>
</dbReference>
<accession>A0A803Q254</accession>
<dbReference type="GO" id="GO:0003676">
    <property type="term" value="F:nucleic acid binding"/>
    <property type="evidence" value="ECO:0007669"/>
    <property type="project" value="InterPro"/>
</dbReference>
<feature type="region of interest" description="Disordered" evidence="1">
    <location>
        <begin position="124"/>
        <end position="144"/>
    </location>
</feature>
<dbReference type="PANTHER" id="PTHR42648">
    <property type="entry name" value="TRANSPOSASE, PUTATIVE-RELATED"/>
    <property type="match status" value="1"/>
</dbReference>
<reference evidence="2" key="1">
    <citation type="submission" date="2018-11" db="EMBL/GenBank/DDBJ databases">
        <authorList>
            <person name="Grassa J C."/>
        </authorList>
    </citation>
    <scope>NUCLEOTIDE SEQUENCE [LARGE SCALE GENOMIC DNA]</scope>
</reference>
<dbReference type="InterPro" id="IPR039537">
    <property type="entry name" value="Retrotran_Ty1/copia-like"/>
</dbReference>
<proteinExistence type="predicted"/>
<sequence>MRPFVEYGVAERRYCTLMDMVRNMMSGSNLLEFLWVKVLMTGTYILNRVPSKFVPKTPFELWIGRKPSLNHLHVWGIQLNILPTLADNASIIDKYIAPDIEDDKGPITDEGCIIDKGPNIEEGPVIDEGPKYNKNSNYGRCRSK</sequence>
<dbReference type="SUPFAM" id="SSF53098">
    <property type="entry name" value="Ribonuclease H-like"/>
    <property type="match status" value="1"/>
</dbReference>
<keyword evidence="3" id="KW-1185">Reference proteome</keyword>
<evidence type="ECO:0000313" key="2">
    <source>
        <dbReference type="EnsemblPlants" id="cds.evm.model.07.1311"/>
    </source>
</evidence>
<dbReference type="EMBL" id="UZAU01000661">
    <property type="status" value="NOT_ANNOTATED_CDS"/>
    <property type="molecule type" value="Genomic_DNA"/>
</dbReference>
<dbReference type="Gramene" id="evm.model.07.1311">
    <property type="protein sequence ID" value="cds.evm.model.07.1311"/>
    <property type="gene ID" value="evm.TU.07.1311"/>
</dbReference>
<dbReference type="AlphaFoldDB" id="A0A803Q254"/>
<dbReference type="InterPro" id="IPR036397">
    <property type="entry name" value="RNaseH_sf"/>
</dbReference>
<dbReference type="InterPro" id="IPR012337">
    <property type="entry name" value="RNaseH-like_sf"/>
</dbReference>
<name>A0A803Q254_CANSA</name>
<evidence type="ECO:0000313" key="3">
    <source>
        <dbReference type="Proteomes" id="UP000596661"/>
    </source>
</evidence>
<organism evidence="2 3">
    <name type="scientific">Cannabis sativa</name>
    <name type="common">Hemp</name>
    <name type="synonym">Marijuana</name>
    <dbReference type="NCBI Taxonomy" id="3483"/>
    <lineage>
        <taxon>Eukaryota</taxon>
        <taxon>Viridiplantae</taxon>
        <taxon>Streptophyta</taxon>
        <taxon>Embryophyta</taxon>
        <taxon>Tracheophyta</taxon>
        <taxon>Spermatophyta</taxon>
        <taxon>Magnoliopsida</taxon>
        <taxon>eudicotyledons</taxon>
        <taxon>Gunneridae</taxon>
        <taxon>Pentapetalae</taxon>
        <taxon>rosids</taxon>
        <taxon>fabids</taxon>
        <taxon>Rosales</taxon>
        <taxon>Cannabaceae</taxon>
        <taxon>Cannabis</taxon>
    </lineage>
</organism>
<dbReference type="PANTHER" id="PTHR42648:SF28">
    <property type="entry name" value="TRANSPOSON-ENCODED PROTEIN WITH RIBONUCLEASE H-LIKE AND RETROVIRUS ZINC FINGER-LIKE DOMAINS"/>
    <property type="match status" value="1"/>
</dbReference>
<protein>
    <submittedName>
        <fullName evidence="2">Uncharacterized protein</fullName>
    </submittedName>
</protein>
<dbReference type="Proteomes" id="UP000596661">
    <property type="component" value="Chromosome 7"/>
</dbReference>
<reference evidence="2" key="2">
    <citation type="submission" date="2021-03" db="UniProtKB">
        <authorList>
            <consortium name="EnsemblPlants"/>
        </authorList>
    </citation>
    <scope>IDENTIFICATION</scope>
</reference>
<dbReference type="Gene3D" id="3.30.420.10">
    <property type="entry name" value="Ribonuclease H-like superfamily/Ribonuclease H"/>
    <property type="match status" value="1"/>
</dbReference>
<evidence type="ECO:0000256" key="1">
    <source>
        <dbReference type="SAM" id="MobiDB-lite"/>
    </source>
</evidence>